<dbReference type="PANTHER" id="PTHR30160">
    <property type="entry name" value="TETRAACYLDISACCHARIDE 4'-KINASE-RELATED"/>
    <property type="match status" value="1"/>
</dbReference>
<dbReference type="NCBIfam" id="TIGR02193">
    <property type="entry name" value="heptsyl_trn_I"/>
    <property type="match status" value="1"/>
</dbReference>
<dbReference type="InterPro" id="IPR011908">
    <property type="entry name" value="LipoPS_heptosylTferase-I"/>
</dbReference>
<comment type="similarity">
    <text evidence="9">Belongs to the glycosyltransferase 9 family.</text>
</comment>
<keyword evidence="7" id="KW-0448">Lipopolysaccharide biosynthesis</keyword>
<evidence type="ECO:0000256" key="8">
    <source>
        <dbReference type="ARBA" id="ARBA00023136"/>
    </source>
</evidence>
<comment type="pathway">
    <text evidence="2">Bacterial outer membrane biogenesis; LPS core biosynthesis.</text>
</comment>
<dbReference type="GO" id="GO:0008713">
    <property type="term" value="F:ADP-heptose-lipopolysaccharide heptosyltransferase activity"/>
    <property type="evidence" value="ECO:0007669"/>
    <property type="project" value="TreeGrafter"/>
</dbReference>
<reference evidence="14 15" key="1">
    <citation type="submission" date="2020-05" db="EMBL/GenBank/DDBJ databases">
        <title>Complete genome sequence of Deefgea sp. D17.</title>
        <authorList>
            <person name="Bae J.-W."/>
            <person name="Han J.E."/>
        </authorList>
    </citation>
    <scope>NUCLEOTIDE SEQUENCE [LARGE SCALE GENOMIC DNA]</scope>
    <source>
        <strain evidence="14 15">D17</strain>
    </source>
</reference>
<evidence type="ECO:0000256" key="12">
    <source>
        <dbReference type="ARBA" id="ARBA00044330"/>
    </source>
</evidence>
<name>A0A6M8SRA0_9NEIS</name>
<evidence type="ECO:0000256" key="10">
    <source>
        <dbReference type="ARBA" id="ARBA00044041"/>
    </source>
</evidence>
<proteinExistence type="inferred from homology"/>
<comment type="catalytic activity">
    <reaction evidence="13">
        <text>an alpha-Kdo-(2-&gt;4)-alpha-Kdo-(2-&gt;6)-lipid A + ADP-L-glycero-beta-D-manno-heptose = an L-alpha-D-Hep-(1-&gt;5)-[alpha-Kdo-(2-&gt;4)]-alpha-Kdo-(2-&gt;6)-lipid A + ADP + H(+)</text>
        <dbReference type="Rhea" id="RHEA:74067"/>
        <dbReference type="ChEBI" id="CHEBI:15378"/>
        <dbReference type="ChEBI" id="CHEBI:61506"/>
        <dbReference type="ChEBI" id="CHEBI:176431"/>
        <dbReference type="ChEBI" id="CHEBI:193068"/>
        <dbReference type="ChEBI" id="CHEBI:456216"/>
        <dbReference type="EC" id="2.4.99.23"/>
    </reaction>
</comment>
<accession>A0A6M8SRA0</accession>
<keyword evidence="8" id="KW-0472">Membrane</keyword>
<evidence type="ECO:0000256" key="3">
    <source>
        <dbReference type="ARBA" id="ARBA00022475"/>
    </source>
</evidence>
<evidence type="ECO:0000256" key="13">
    <source>
        <dbReference type="ARBA" id="ARBA00049201"/>
    </source>
</evidence>
<evidence type="ECO:0000256" key="1">
    <source>
        <dbReference type="ARBA" id="ARBA00004515"/>
    </source>
</evidence>
<dbReference type="RefSeq" id="WP_173533142.1">
    <property type="nucleotide sequence ID" value="NZ_CP054143.1"/>
</dbReference>
<keyword evidence="6 14" id="KW-0808">Transferase</keyword>
<evidence type="ECO:0000256" key="5">
    <source>
        <dbReference type="ARBA" id="ARBA00022676"/>
    </source>
</evidence>
<evidence type="ECO:0000256" key="4">
    <source>
        <dbReference type="ARBA" id="ARBA00022519"/>
    </source>
</evidence>
<evidence type="ECO:0000256" key="2">
    <source>
        <dbReference type="ARBA" id="ARBA00004713"/>
    </source>
</evidence>
<dbReference type="InterPro" id="IPR002201">
    <property type="entry name" value="Glyco_trans_9"/>
</dbReference>
<evidence type="ECO:0000313" key="15">
    <source>
        <dbReference type="Proteomes" id="UP000504844"/>
    </source>
</evidence>
<dbReference type="Proteomes" id="UP000504844">
    <property type="component" value="Chromosome"/>
</dbReference>
<evidence type="ECO:0000256" key="7">
    <source>
        <dbReference type="ARBA" id="ARBA00022985"/>
    </source>
</evidence>
<dbReference type="GO" id="GO:0009244">
    <property type="term" value="P:lipopolysaccharide core region biosynthetic process"/>
    <property type="evidence" value="ECO:0007669"/>
    <property type="project" value="InterPro"/>
</dbReference>
<protein>
    <recommendedName>
        <fullName evidence="11">Lipopolysaccharide heptosyltransferase 1</fullName>
        <ecNumber evidence="10">2.4.99.23</ecNumber>
    </recommendedName>
    <alternativeName>
        <fullName evidence="12">ADP-heptose:lipopolysaccharide heptosyltransferase I</fullName>
    </alternativeName>
</protein>
<dbReference type="KEGG" id="dee:HQN60_07935"/>
<dbReference type="SUPFAM" id="SSF53756">
    <property type="entry name" value="UDP-Glycosyltransferase/glycogen phosphorylase"/>
    <property type="match status" value="1"/>
</dbReference>
<dbReference type="Gene3D" id="3.40.50.2000">
    <property type="entry name" value="Glycogen Phosphorylase B"/>
    <property type="match status" value="2"/>
</dbReference>
<dbReference type="EMBL" id="CP054143">
    <property type="protein sequence ID" value="QKJ66638.1"/>
    <property type="molecule type" value="Genomic_DNA"/>
</dbReference>
<dbReference type="CDD" id="cd03789">
    <property type="entry name" value="GT9_LPS_heptosyltransferase"/>
    <property type="match status" value="1"/>
</dbReference>
<dbReference type="AlphaFoldDB" id="A0A6M8SRA0"/>
<keyword evidence="3" id="KW-1003">Cell membrane</keyword>
<comment type="subcellular location">
    <subcellularLocation>
        <location evidence="1">Cell inner membrane</location>
        <topology evidence="1">Peripheral membrane protein</topology>
        <orientation evidence="1">Cytoplasmic side</orientation>
    </subcellularLocation>
</comment>
<gene>
    <name evidence="14" type="primary">waaC</name>
    <name evidence="14" type="ORF">HQN60_07935</name>
</gene>
<organism evidence="14 15">
    <name type="scientific">Deefgea piscis</name>
    <dbReference type="NCBI Taxonomy" id="2739061"/>
    <lineage>
        <taxon>Bacteria</taxon>
        <taxon>Pseudomonadati</taxon>
        <taxon>Pseudomonadota</taxon>
        <taxon>Betaproteobacteria</taxon>
        <taxon>Neisseriales</taxon>
        <taxon>Chitinibacteraceae</taxon>
        <taxon>Deefgea</taxon>
    </lineage>
</organism>
<sequence>MKKILIAKLTSLGDILFVMPMISDIQYHFPDAQIDWLVDAQFAELPAMHPAIDRVIAVPLRGYRRKSTRQNWQGIRSAIQQLRREHYDVILDCHGMIKSALFSQVAKAKLIIGPPDYRLGENAARWAYHRQVVPDANLPAVEWYRSYAALALNYSIEREIDFGIQADECLPAWMPANRPYVMCFHAASKAEKTWPVAQWLQVLQALEKQGVMAILPWGTEGEYAVAQQLAAGLTQAMVPPKLTITQIASLIRHADWSIGVDTGMTHLAENMGRATIALYTQTDSASYHPVWNTQAYALGGQGEVPEAKQVLDIMGIAT</sequence>
<evidence type="ECO:0000256" key="9">
    <source>
        <dbReference type="ARBA" id="ARBA00043995"/>
    </source>
</evidence>
<keyword evidence="5" id="KW-0328">Glycosyltransferase</keyword>
<evidence type="ECO:0000256" key="11">
    <source>
        <dbReference type="ARBA" id="ARBA00044190"/>
    </source>
</evidence>
<dbReference type="Pfam" id="PF01075">
    <property type="entry name" value="Glyco_transf_9"/>
    <property type="match status" value="1"/>
</dbReference>
<dbReference type="EC" id="2.4.99.23" evidence="10"/>
<keyword evidence="4" id="KW-0997">Cell inner membrane</keyword>
<dbReference type="GO" id="GO:0005886">
    <property type="term" value="C:plasma membrane"/>
    <property type="evidence" value="ECO:0007669"/>
    <property type="project" value="UniProtKB-SubCell"/>
</dbReference>
<evidence type="ECO:0000313" key="14">
    <source>
        <dbReference type="EMBL" id="QKJ66638.1"/>
    </source>
</evidence>
<evidence type="ECO:0000256" key="6">
    <source>
        <dbReference type="ARBA" id="ARBA00022679"/>
    </source>
</evidence>
<dbReference type="InterPro" id="IPR051199">
    <property type="entry name" value="LPS_LOS_Heptosyltrfase"/>
</dbReference>
<keyword evidence="15" id="KW-1185">Reference proteome</keyword>
<dbReference type="GO" id="GO:0005829">
    <property type="term" value="C:cytosol"/>
    <property type="evidence" value="ECO:0007669"/>
    <property type="project" value="TreeGrafter"/>
</dbReference>
<dbReference type="PANTHER" id="PTHR30160:SF19">
    <property type="entry name" value="LIPOPOLYSACCHARIDE HEPTOSYLTRANSFERASE 1"/>
    <property type="match status" value="1"/>
</dbReference>